<keyword evidence="1" id="KW-1133">Transmembrane helix</keyword>
<feature type="transmembrane region" description="Helical" evidence="1">
    <location>
        <begin position="163"/>
        <end position="192"/>
    </location>
</feature>
<keyword evidence="1" id="KW-0812">Transmembrane</keyword>
<evidence type="ECO:0000313" key="3">
    <source>
        <dbReference type="Proteomes" id="UP001062165"/>
    </source>
</evidence>
<protein>
    <submittedName>
        <fullName evidence="2">Uncharacterized protein</fullName>
    </submittedName>
</protein>
<feature type="transmembrane region" description="Helical" evidence="1">
    <location>
        <begin position="360"/>
        <end position="380"/>
    </location>
</feature>
<name>A0ABY6D2U1_9BACT</name>
<organism evidence="2 3">
    <name type="scientific">Reichenbachiella carrageenanivorans</name>
    <dbReference type="NCBI Taxonomy" id="2979869"/>
    <lineage>
        <taxon>Bacteria</taxon>
        <taxon>Pseudomonadati</taxon>
        <taxon>Bacteroidota</taxon>
        <taxon>Cytophagia</taxon>
        <taxon>Cytophagales</taxon>
        <taxon>Reichenbachiellaceae</taxon>
        <taxon>Reichenbachiella</taxon>
    </lineage>
</organism>
<dbReference type="RefSeq" id="WP_263052201.1">
    <property type="nucleotide sequence ID" value="NZ_CP106735.1"/>
</dbReference>
<feature type="transmembrane region" description="Helical" evidence="1">
    <location>
        <begin position="282"/>
        <end position="300"/>
    </location>
</feature>
<feature type="transmembrane region" description="Helical" evidence="1">
    <location>
        <begin position="139"/>
        <end position="157"/>
    </location>
</feature>
<sequence>MISDQKKTGINGGWFYVLAILLYGLFYWINSPLDYQACELCDGHQYAKLYVFFETGIVSPIHFPFYNRLLVPWLASLLPGTQMHVHFDVVNFVFFVLSLWSIRKLWLALALRGWMQVLGFSWLLLHWVGIIRYNLHDNLTVDVPLYFFQSLALWFFIQKKYNWFFLLVPVALLQKESFLAVMLVFIVLHFVFEYKNQPWQQGQYLVAATLVGVVIQKFILLQQPDQIDQRSSFDAILYHGYWALKDPTRFVRWLAAVGSAYGVLPFVGLFRYRWCRLLDQRYATLVVLSLMYGAFGLVAGEDMTRILFLGLPFILTFSLLALQEVHTKTQVIAMILSVAALRLFPIPIDVAWAVDYASMSYVWQWFAYYGIAVGLLFVIYKNQTQLKRH</sequence>
<reference evidence="2" key="1">
    <citation type="submission" date="2022-10" db="EMBL/GenBank/DDBJ databases">
        <title>Comparative genomics and taxonomic characterization of three novel marine species of genus Reichenbachiella exhibiting antioxidant and polysaccharide degradation activities.</title>
        <authorList>
            <person name="Muhammad N."/>
            <person name="Lee Y.-J."/>
            <person name="Ko J."/>
            <person name="Kim S.-G."/>
        </authorList>
    </citation>
    <scope>NUCLEOTIDE SEQUENCE</scope>
    <source>
        <strain evidence="2">Wsw4-B4</strain>
    </source>
</reference>
<proteinExistence type="predicted"/>
<accession>A0ABY6D2U1</accession>
<feature type="transmembrane region" description="Helical" evidence="1">
    <location>
        <begin position="331"/>
        <end position="354"/>
    </location>
</feature>
<feature type="transmembrane region" description="Helical" evidence="1">
    <location>
        <begin position="250"/>
        <end position="270"/>
    </location>
</feature>
<feature type="transmembrane region" description="Helical" evidence="1">
    <location>
        <begin position="12"/>
        <end position="29"/>
    </location>
</feature>
<feature type="transmembrane region" description="Helical" evidence="1">
    <location>
        <begin position="306"/>
        <end position="322"/>
    </location>
</feature>
<feature type="transmembrane region" description="Helical" evidence="1">
    <location>
        <begin position="114"/>
        <end position="132"/>
    </location>
</feature>
<evidence type="ECO:0000313" key="2">
    <source>
        <dbReference type="EMBL" id="UXX80471.1"/>
    </source>
</evidence>
<dbReference type="Proteomes" id="UP001062165">
    <property type="component" value="Chromosome"/>
</dbReference>
<dbReference type="EMBL" id="CP106735">
    <property type="protein sequence ID" value="UXX80471.1"/>
    <property type="molecule type" value="Genomic_DNA"/>
</dbReference>
<gene>
    <name evidence="2" type="ORF">N7E81_05075</name>
</gene>
<keyword evidence="3" id="KW-1185">Reference proteome</keyword>
<evidence type="ECO:0000256" key="1">
    <source>
        <dbReference type="SAM" id="Phobius"/>
    </source>
</evidence>
<keyword evidence="1" id="KW-0472">Membrane</keyword>
<feature type="transmembrane region" description="Helical" evidence="1">
    <location>
        <begin position="83"/>
        <end position="102"/>
    </location>
</feature>